<evidence type="ECO:0000313" key="2">
    <source>
        <dbReference type="Proteomes" id="UP000231501"/>
    </source>
</evidence>
<name>A0A2G9CC78_9BURK</name>
<dbReference type="EMBL" id="PEOG01000014">
    <property type="protein sequence ID" value="PIM54013.1"/>
    <property type="molecule type" value="Genomic_DNA"/>
</dbReference>
<sequence length="102" mass="11028">MTELEPHEIDMVYGGDHWGYEASEDWAAMARSYSYGSAGFWGPSYPSCTSNVQVQTRSETTTGGTGVSISLSGTFPYVGVNLTPKEVTTHTASVTRTVNCTY</sequence>
<dbReference type="AlphaFoldDB" id="A0A2G9CC78"/>
<comment type="caution">
    <text evidence="1">The sequence shown here is derived from an EMBL/GenBank/DDBJ whole genome shotgun (WGS) entry which is preliminary data.</text>
</comment>
<organism evidence="1 2">
    <name type="scientific">Roseateles chitinivorans</name>
    <dbReference type="NCBI Taxonomy" id="2917965"/>
    <lineage>
        <taxon>Bacteria</taxon>
        <taxon>Pseudomonadati</taxon>
        <taxon>Pseudomonadota</taxon>
        <taxon>Betaproteobacteria</taxon>
        <taxon>Burkholderiales</taxon>
        <taxon>Sphaerotilaceae</taxon>
        <taxon>Roseateles</taxon>
    </lineage>
</organism>
<keyword evidence="2" id="KW-1185">Reference proteome</keyword>
<proteinExistence type="predicted"/>
<reference evidence="1 2" key="1">
    <citation type="submission" date="2017-11" db="EMBL/GenBank/DDBJ databases">
        <title>Draft genome sequence of Mitsuaria sp. HWN-4.</title>
        <authorList>
            <person name="Gundlapally S.R."/>
        </authorList>
    </citation>
    <scope>NUCLEOTIDE SEQUENCE [LARGE SCALE GENOMIC DNA]</scope>
    <source>
        <strain evidence="1 2">HWN-4</strain>
    </source>
</reference>
<protein>
    <submittedName>
        <fullName evidence="1">Uncharacterized protein</fullName>
    </submittedName>
</protein>
<gene>
    <name evidence="1" type="ORF">CS062_06905</name>
</gene>
<accession>A0A2G9CC78</accession>
<dbReference type="RefSeq" id="WP_099860717.1">
    <property type="nucleotide sequence ID" value="NZ_PEOG01000014.1"/>
</dbReference>
<dbReference type="Proteomes" id="UP000231501">
    <property type="component" value="Unassembled WGS sequence"/>
</dbReference>
<evidence type="ECO:0000313" key="1">
    <source>
        <dbReference type="EMBL" id="PIM54013.1"/>
    </source>
</evidence>